<keyword evidence="4" id="KW-0234">DNA repair</keyword>
<dbReference type="EC" id="3.2.2.21" evidence="2"/>
<dbReference type="SUPFAM" id="SSF48150">
    <property type="entry name" value="DNA-glycosylase"/>
    <property type="match status" value="1"/>
</dbReference>
<dbReference type="GO" id="GO:0006285">
    <property type="term" value="P:base-excision repair, AP site formation"/>
    <property type="evidence" value="ECO:0007669"/>
    <property type="project" value="TreeGrafter"/>
</dbReference>
<dbReference type="Gene3D" id="1.10.340.30">
    <property type="entry name" value="Hypothetical protein, domain 2"/>
    <property type="match status" value="1"/>
</dbReference>
<dbReference type="Proteomes" id="UP000295741">
    <property type="component" value="Unassembled WGS sequence"/>
</dbReference>
<dbReference type="Pfam" id="PF00730">
    <property type="entry name" value="HhH-GPD"/>
    <property type="match status" value="1"/>
</dbReference>
<evidence type="ECO:0000256" key="1">
    <source>
        <dbReference type="ARBA" id="ARBA00000086"/>
    </source>
</evidence>
<dbReference type="GO" id="GO:0008725">
    <property type="term" value="F:DNA-3-methyladenine glycosylase activity"/>
    <property type="evidence" value="ECO:0007669"/>
    <property type="project" value="TreeGrafter"/>
</dbReference>
<dbReference type="RefSeq" id="WP_133473776.1">
    <property type="nucleotide sequence ID" value="NZ_SNWP01000010.1"/>
</dbReference>
<dbReference type="Gene3D" id="1.10.1670.40">
    <property type="match status" value="1"/>
</dbReference>
<organism evidence="6 7">
    <name type="scientific">Sediminibacterium goheungense</name>
    <dbReference type="NCBI Taxonomy" id="1086393"/>
    <lineage>
        <taxon>Bacteria</taxon>
        <taxon>Pseudomonadati</taxon>
        <taxon>Bacteroidota</taxon>
        <taxon>Chitinophagia</taxon>
        <taxon>Chitinophagales</taxon>
        <taxon>Chitinophagaceae</taxon>
        <taxon>Sediminibacterium</taxon>
    </lineage>
</organism>
<dbReference type="GO" id="GO:0032131">
    <property type="term" value="F:alkylated DNA binding"/>
    <property type="evidence" value="ECO:0007669"/>
    <property type="project" value="TreeGrafter"/>
</dbReference>
<dbReference type="GO" id="GO:0032993">
    <property type="term" value="C:protein-DNA complex"/>
    <property type="evidence" value="ECO:0007669"/>
    <property type="project" value="TreeGrafter"/>
</dbReference>
<keyword evidence="7" id="KW-1185">Reference proteome</keyword>
<dbReference type="InterPro" id="IPR003265">
    <property type="entry name" value="HhH-GPD_domain"/>
</dbReference>
<evidence type="ECO:0000256" key="2">
    <source>
        <dbReference type="ARBA" id="ARBA00012000"/>
    </source>
</evidence>
<dbReference type="GO" id="GO:0005737">
    <property type="term" value="C:cytoplasm"/>
    <property type="evidence" value="ECO:0007669"/>
    <property type="project" value="TreeGrafter"/>
</dbReference>
<protein>
    <recommendedName>
        <fullName evidence="2">DNA-3-methyladenine glycosylase II</fullName>
        <ecNumber evidence="2">3.2.2.21</ecNumber>
    </recommendedName>
</protein>
<dbReference type="OrthoDB" id="9785929at2"/>
<accession>A0A4R6J1P4</accession>
<reference evidence="6 7" key="1">
    <citation type="submission" date="2019-03" db="EMBL/GenBank/DDBJ databases">
        <title>Genomic Encyclopedia of Archaeal and Bacterial Type Strains, Phase II (KMG-II): from individual species to whole genera.</title>
        <authorList>
            <person name="Goeker M."/>
        </authorList>
    </citation>
    <scope>NUCLEOTIDE SEQUENCE [LARGE SCALE GENOMIC DNA]</scope>
    <source>
        <strain evidence="6 7">DSM 28323</strain>
    </source>
</reference>
<dbReference type="InterPro" id="IPR051912">
    <property type="entry name" value="Alkylbase_DNA_Glycosylase/TA"/>
</dbReference>
<dbReference type="PANTHER" id="PTHR43003:SF5">
    <property type="entry name" value="DNA-3-METHYLADENINE GLYCOSYLASE"/>
    <property type="match status" value="1"/>
</dbReference>
<dbReference type="EMBL" id="SNWP01000010">
    <property type="protein sequence ID" value="TDO29172.1"/>
    <property type="molecule type" value="Genomic_DNA"/>
</dbReference>
<keyword evidence="3" id="KW-0227">DNA damage</keyword>
<comment type="caution">
    <text evidence="6">The sequence shown here is derived from an EMBL/GenBank/DDBJ whole genome shotgun (WGS) entry which is preliminary data.</text>
</comment>
<dbReference type="InterPro" id="IPR011257">
    <property type="entry name" value="DNA_glycosylase"/>
</dbReference>
<name>A0A4R6J1P4_9BACT</name>
<dbReference type="PANTHER" id="PTHR43003">
    <property type="entry name" value="DNA-3-METHYLADENINE GLYCOSYLASE"/>
    <property type="match status" value="1"/>
</dbReference>
<dbReference type="GO" id="GO:0043916">
    <property type="term" value="F:DNA-7-methylguanine glycosylase activity"/>
    <property type="evidence" value="ECO:0007669"/>
    <property type="project" value="TreeGrafter"/>
</dbReference>
<gene>
    <name evidence="6" type="ORF">BC659_1255</name>
</gene>
<feature type="domain" description="HhH-GPD" evidence="5">
    <location>
        <begin position="53"/>
        <end position="205"/>
    </location>
</feature>
<evidence type="ECO:0000256" key="3">
    <source>
        <dbReference type="ARBA" id="ARBA00022763"/>
    </source>
</evidence>
<dbReference type="AlphaFoldDB" id="A0A4R6J1P4"/>
<dbReference type="SMART" id="SM00478">
    <property type="entry name" value="ENDO3c"/>
    <property type="match status" value="1"/>
</dbReference>
<proteinExistence type="predicted"/>
<dbReference type="CDD" id="cd00056">
    <property type="entry name" value="ENDO3c"/>
    <property type="match status" value="1"/>
</dbReference>
<evidence type="ECO:0000313" key="7">
    <source>
        <dbReference type="Proteomes" id="UP000295741"/>
    </source>
</evidence>
<evidence type="ECO:0000256" key="4">
    <source>
        <dbReference type="ARBA" id="ARBA00023204"/>
    </source>
</evidence>
<evidence type="ECO:0000259" key="5">
    <source>
        <dbReference type="SMART" id="SM00478"/>
    </source>
</evidence>
<evidence type="ECO:0000313" key="6">
    <source>
        <dbReference type="EMBL" id="TDO29172.1"/>
    </source>
</evidence>
<sequence>MSEGVRFTAGNFTSLCNKLAQKDKDFQEIIEQYGYPPQWRREPSFATLIHIILEQQVSLASAKAAFDRLQSYIGDITPENILRLTDEEMKACYFSRQKTSYARNLSEAVISNQLTIAQLVLLDDEAIRVKLKKIKGIGDWTVDVFLMMCLHSADIFPYGDIAAVNSLKYIKQISLQAPKEELVSIVESWKPYRSIAAYLLWHAYICRKGIVYPSA</sequence>
<dbReference type="GO" id="GO:0006307">
    <property type="term" value="P:DNA alkylation repair"/>
    <property type="evidence" value="ECO:0007669"/>
    <property type="project" value="TreeGrafter"/>
</dbReference>
<comment type="catalytic activity">
    <reaction evidence="1">
        <text>Hydrolysis of alkylated DNA, releasing 3-methyladenine, 3-methylguanine, 7-methylguanine and 7-methyladenine.</text>
        <dbReference type="EC" id="3.2.2.21"/>
    </reaction>
</comment>